<evidence type="ECO:0000259" key="6">
    <source>
        <dbReference type="Pfam" id="PF02441"/>
    </source>
</evidence>
<comment type="caution">
    <text evidence="5">Lacks conserved residue(s) required for the propagation of feature annotation.</text>
</comment>
<evidence type="ECO:0000256" key="3">
    <source>
        <dbReference type="ARBA" id="ARBA00022643"/>
    </source>
</evidence>
<organism evidence="7 8">
    <name type="scientific">Psychromonas aquatilis</name>
    <dbReference type="NCBI Taxonomy" id="2005072"/>
    <lineage>
        <taxon>Bacteria</taxon>
        <taxon>Pseudomonadati</taxon>
        <taxon>Pseudomonadota</taxon>
        <taxon>Gammaproteobacteria</taxon>
        <taxon>Alteromonadales</taxon>
        <taxon>Psychromonadaceae</taxon>
        <taxon>Psychromonas</taxon>
    </lineage>
</organism>
<protein>
    <recommendedName>
        <fullName evidence="5">Flavin prenyltransferase UbiX</fullName>
        <ecNumber evidence="5">2.5.1.129</ecNumber>
    </recommendedName>
</protein>
<evidence type="ECO:0000256" key="5">
    <source>
        <dbReference type="HAMAP-Rule" id="MF_01984"/>
    </source>
</evidence>
<dbReference type="InterPro" id="IPR036551">
    <property type="entry name" value="Flavin_trans-like"/>
</dbReference>
<feature type="binding site" evidence="5">
    <location>
        <position position="192"/>
    </location>
    <ligand>
        <name>dimethylallyl phosphate</name>
        <dbReference type="ChEBI" id="CHEBI:88052"/>
    </ligand>
</feature>
<dbReference type="EC" id="2.5.1.129" evidence="5"/>
<feature type="binding site" evidence="5">
    <location>
        <begin position="111"/>
        <end position="114"/>
    </location>
    <ligand>
        <name>FMN</name>
        <dbReference type="ChEBI" id="CHEBI:58210"/>
    </ligand>
</feature>
<comment type="catalytic activity">
    <reaction evidence="5">
        <text>dimethylallyl phosphate + FMNH2 = prenylated FMNH2 + phosphate</text>
        <dbReference type="Rhea" id="RHEA:37743"/>
        <dbReference type="ChEBI" id="CHEBI:43474"/>
        <dbReference type="ChEBI" id="CHEBI:57618"/>
        <dbReference type="ChEBI" id="CHEBI:87467"/>
        <dbReference type="ChEBI" id="CHEBI:88052"/>
        <dbReference type="EC" id="2.5.1.129"/>
    </reaction>
</comment>
<dbReference type="GO" id="GO:0106141">
    <property type="term" value="F:flavin prenyltransferase activity"/>
    <property type="evidence" value="ECO:0007669"/>
    <property type="project" value="UniProtKB-EC"/>
</dbReference>
<sequence length="209" mass="23167">MQLRNEDEQYTDIVTLAVTGASGSGYFLQLLQAMVDSNVKVYLILSEAAQIVLKTEVDEDWPSDIEVLNTFLVSRFNTKNGQIVALAAKDWFSPVASGSSAPKKMVVCPCSCGTLASISQGLSNNLIERAADVIFKERGQLIIMPRETPFSTLHLKNMLTLSELGATVMPLAPGFYHKPTTILELQDFMVARVMDHLKIDHQTSKRWCE</sequence>
<evidence type="ECO:0000313" key="8">
    <source>
        <dbReference type="Proteomes" id="UP001369082"/>
    </source>
</evidence>
<feature type="binding site" evidence="5">
    <location>
        <position position="46"/>
    </location>
    <ligand>
        <name>FMN</name>
        <dbReference type="ChEBI" id="CHEBI:58210"/>
    </ligand>
</feature>
<dbReference type="Pfam" id="PF02441">
    <property type="entry name" value="Flavoprotein"/>
    <property type="match status" value="1"/>
</dbReference>
<reference evidence="7 8" key="1">
    <citation type="submission" date="2024-02" db="EMBL/GenBank/DDBJ databases">
        <title>Bacteria isolated from the canopy kelp, Nereocystis luetkeana.</title>
        <authorList>
            <person name="Pfister C.A."/>
            <person name="Younker I.T."/>
            <person name="Light S.H."/>
        </authorList>
    </citation>
    <scope>NUCLEOTIDE SEQUENCE [LARGE SCALE GENOMIC DNA]</scope>
    <source>
        <strain evidence="7 8">TI.1.05</strain>
    </source>
</reference>
<feature type="domain" description="Flavoprotein" evidence="6">
    <location>
        <begin position="14"/>
        <end position="197"/>
    </location>
</feature>
<dbReference type="NCBIfam" id="TIGR00421">
    <property type="entry name" value="ubiX_pad"/>
    <property type="match status" value="1"/>
</dbReference>
<dbReference type="Gene3D" id="3.40.50.1950">
    <property type="entry name" value="Flavin prenyltransferase-like"/>
    <property type="match status" value="1"/>
</dbReference>
<keyword evidence="4 5" id="KW-0808">Transferase</keyword>
<dbReference type="Proteomes" id="UP001369082">
    <property type="component" value="Unassembled WGS sequence"/>
</dbReference>
<keyword evidence="2 5" id="KW-0285">Flavoprotein</keyword>
<comment type="caution">
    <text evidence="7">The sequence shown here is derived from an EMBL/GenBank/DDBJ whole genome shotgun (WGS) entry which is preliminary data.</text>
</comment>
<dbReference type="SUPFAM" id="SSF52507">
    <property type="entry name" value="Homo-oligomeric flavin-containing Cys decarboxylases, HFCD"/>
    <property type="match status" value="1"/>
</dbReference>
<dbReference type="HAMAP" id="MF_01984">
    <property type="entry name" value="ubiX_pad"/>
    <property type="match status" value="1"/>
</dbReference>
<feature type="binding site" evidence="5">
    <location>
        <begin position="20"/>
        <end position="22"/>
    </location>
    <ligand>
        <name>FMN</name>
        <dbReference type="ChEBI" id="CHEBI:58210"/>
    </ligand>
</feature>
<accession>A0ABU9GU95</accession>
<dbReference type="InterPro" id="IPR003382">
    <property type="entry name" value="Flavoprotein"/>
</dbReference>
<feature type="binding site" evidence="5">
    <location>
        <position position="146"/>
    </location>
    <ligand>
        <name>FMN</name>
        <dbReference type="ChEBI" id="CHEBI:58210"/>
    </ligand>
</feature>
<name>A0ABU9GU95_9GAMM</name>
<dbReference type="RefSeq" id="WP_341599072.1">
    <property type="nucleotide sequence ID" value="NZ_JBAKAZ010000110.1"/>
</dbReference>
<feature type="binding site" evidence="5">
    <location>
        <position position="176"/>
    </location>
    <ligand>
        <name>dimethylallyl phosphate</name>
        <dbReference type="ChEBI" id="CHEBI:88052"/>
    </ligand>
</feature>
<evidence type="ECO:0000256" key="2">
    <source>
        <dbReference type="ARBA" id="ARBA00022630"/>
    </source>
</evidence>
<dbReference type="InterPro" id="IPR004507">
    <property type="entry name" value="UbiX-like"/>
</dbReference>
<evidence type="ECO:0000313" key="7">
    <source>
        <dbReference type="EMBL" id="MEL0630897.1"/>
    </source>
</evidence>
<keyword evidence="1 5" id="KW-0637">Prenyltransferase</keyword>
<evidence type="ECO:0000256" key="4">
    <source>
        <dbReference type="ARBA" id="ARBA00022679"/>
    </source>
</evidence>
<comment type="function">
    <text evidence="5">Flavin prenyltransferase that catalyzes the synthesis of the prenylated FMN cofactor (prenyl-FMN) for 4-hydroxy-3-polyprenylbenzoic acid decarboxylase UbiD. The prenyltransferase is metal-independent and links a dimethylallyl moiety from dimethylallyl monophosphate (DMAP) to the flavin N5 and C6 atoms of FMN.</text>
</comment>
<comment type="similarity">
    <text evidence="5">Belongs to the UbiX/PAD1 family.</text>
</comment>
<proteinExistence type="inferred from homology"/>
<gene>
    <name evidence="5" type="primary">ubiX</name>
    <name evidence="7" type="ORF">V6256_14965</name>
</gene>
<evidence type="ECO:0000256" key="1">
    <source>
        <dbReference type="ARBA" id="ARBA00022602"/>
    </source>
</evidence>
<dbReference type="EMBL" id="JBAKAZ010000110">
    <property type="protein sequence ID" value="MEL0630897.1"/>
    <property type="molecule type" value="Genomic_DNA"/>
</dbReference>
<keyword evidence="8" id="KW-1185">Reference proteome</keyword>
<keyword evidence="3 5" id="KW-0288">FMN</keyword>